<dbReference type="AlphaFoldDB" id="A0A0G4LQL1"/>
<dbReference type="InterPro" id="IPR014718">
    <property type="entry name" value="GH-type_carb-bd"/>
</dbReference>
<dbReference type="GO" id="GO:0033499">
    <property type="term" value="P:galactose catabolic process via UDP-galactose, Leloir pathway"/>
    <property type="evidence" value="ECO:0007669"/>
    <property type="project" value="TreeGrafter"/>
</dbReference>
<dbReference type="Pfam" id="PF01263">
    <property type="entry name" value="Aldose_epim"/>
    <property type="match status" value="1"/>
</dbReference>
<evidence type="ECO:0000256" key="2">
    <source>
        <dbReference type="ARBA" id="ARBA00023235"/>
    </source>
</evidence>
<evidence type="ECO:0000313" key="5">
    <source>
        <dbReference type="Proteomes" id="UP000045706"/>
    </source>
</evidence>
<accession>A0A0G4LQL1</accession>
<dbReference type="GO" id="GO:0030246">
    <property type="term" value="F:carbohydrate binding"/>
    <property type="evidence" value="ECO:0007669"/>
    <property type="project" value="InterPro"/>
</dbReference>
<protein>
    <recommendedName>
        <fullName evidence="6">Aldose 1-epimerase</fullName>
    </recommendedName>
</protein>
<dbReference type="EMBL" id="CVQI01015891">
    <property type="protein sequence ID" value="CRK24259.1"/>
    <property type="molecule type" value="Genomic_DNA"/>
</dbReference>
<dbReference type="SUPFAM" id="SSF74650">
    <property type="entry name" value="Galactose mutarotase-like"/>
    <property type="match status" value="1"/>
</dbReference>
<feature type="non-terminal residue" evidence="4">
    <location>
        <position position="342"/>
    </location>
</feature>
<dbReference type="GO" id="GO:0004034">
    <property type="term" value="F:aldose 1-epimerase activity"/>
    <property type="evidence" value="ECO:0007669"/>
    <property type="project" value="TreeGrafter"/>
</dbReference>
<organism evidence="4 5">
    <name type="scientific">Verticillium longisporum</name>
    <name type="common">Verticillium dahliae var. longisporum</name>
    <dbReference type="NCBI Taxonomy" id="100787"/>
    <lineage>
        <taxon>Eukaryota</taxon>
        <taxon>Fungi</taxon>
        <taxon>Dikarya</taxon>
        <taxon>Ascomycota</taxon>
        <taxon>Pezizomycotina</taxon>
        <taxon>Sordariomycetes</taxon>
        <taxon>Hypocreomycetidae</taxon>
        <taxon>Glomerellales</taxon>
        <taxon>Plectosphaerellaceae</taxon>
        <taxon>Verticillium</taxon>
    </lineage>
</organism>
<keyword evidence="3" id="KW-0119">Carbohydrate metabolism</keyword>
<reference evidence="5" key="1">
    <citation type="submission" date="2015-05" db="EMBL/GenBank/DDBJ databases">
        <authorList>
            <person name="Fogelqvist Johan"/>
        </authorList>
    </citation>
    <scope>NUCLEOTIDE SEQUENCE [LARGE SCALE GENOMIC DNA]</scope>
</reference>
<keyword evidence="2" id="KW-0413">Isomerase</keyword>
<evidence type="ECO:0000256" key="3">
    <source>
        <dbReference type="ARBA" id="ARBA00023277"/>
    </source>
</evidence>
<dbReference type="InterPro" id="IPR047215">
    <property type="entry name" value="Galactose_mutarotase-like"/>
</dbReference>
<dbReference type="Gene3D" id="2.70.98.10">
    <property type="match status" value="1"/>
</dbReference>
<comment type="similarity">
    <text evidence="1">Belongs to the aldose epimerase family.</text>
</comment>
<evidence type="ECO:0008006" key="6">
    <source>
        <dbReference type="Google" id="ProtNLM"/>
    </source>
</evidence>
<evidence type="ECO:0000313" key="4">
    <source>
        <dbReference type="EMBL" id="CRK24259.1"/>
    </source>
</evidence>
<dbReference type="InterPro" id="IPR011013">
    <property type="entry name" value="Gal_mutarotase_sf_dom"/>
</dbReference>
<dbReference type="PANTHER" id="PTHR10091">
    <property type="entry name" value="ALDOSE-1-EPIMERASE"/>
    <property type="match status" value="1"/>
</dbReference>
<dbReference type="InterPro" id="IPR008183">
    <property type="entry name" value="Aldose_1/G6P_1-epimerase"/>
</dbReference>
<gene>
    <name evidence="4" type="ORF">BN1723_013231</name>
</gene>
<dbReference type="GO" id="GO:0006006">
    <property type="term" value="P:glucose metabolic process"/>
    <property type="evidence" value="ECO:0007669"/>
    <property type="project" value="TreeGrafter"/>
</dbReference>
<name>A0A0G4LQL1_VERLO</name>
<dbReference type="PROSITE" id="PS00545">
    <property type="entry name" value="ALDOSE_1_EPIMERASE"/>
    <property type="match status" value="1"/>
</dbReference>
<sequence>MTDAPFEFLALGAIIQSFQVKGINIVQGFPTKELYEQHNSPFFGETIGRIANRVKNAKIDSLNGGKSYTLAANNGVNHLHGGNKGWGKLEWNGPKPVGVRSIPGVDGLEGGESVQFSLLSEDGDEGYPGSVETIITYTAGVQKQNGKEVNVLGIDYETKLVGGADETAVNLTNHSYFNLTGGPTIECTEITLATDKYLPVDDGGIPTGGPTAFGKGITGGKAFTLGAEEPDIDDCFVVNEAAGAVPLDTRNSPLTTLVQAYHPESKVHLEVASTEPAFQFYTGKYIDVPAVGGLPARGKRSGFCVEPSRYVNAINVDEWRSQSVLKRGDVYGARIVYRGWSE</sequence>
<proteinExistence type="inferred from homology"/>
<dbReference type="InterPro" id="IPR018052">
    <property type="entry name" value="Ald1_epimerase_CS"/>
</dbReference>
<dbReference type="Proteomes" id="UP000045706">
    <property type="component" value="Unassembled WGS sequence"/>
</dbReference>
<dbReference type="PANTHER" id="PTHR10091:SF0">
    <property type="entry name" value="GALACTOSE MUTAROTASE"/>
    <property type="match status" value="1"/>
</dbReference>
<dbReference type="CDD" id="cd09019">
    <property type="entry name" value="galactose_mutarotase_like"/>
    <property type="match status" value="1"/>
</dbReference>
<evidence type="ECO:0000256" key="1">
    <source>
        <dbReference type="ARBA" id="ARBA00006206"/>
    </source>
</evidence>